<keyword evidence="5 11" id="KW-1133">Transmembrane helix</keyword>
<keyword evidence="7" id="KW-0564">Palmitate</keyword>
<feature type="transmembrane region" description="Helical" evidence="11">
    <location>
        <begin position="245"/>
        <end position="272"/>
    </location>
</feature>
<evidence type="ECO:0000256" key="12">
    <source>
        <dbReference type="SAM" id="MobiDB-lite"/>
    </source>
</evidence>
<comment type="catalytic activity">
    <reaction evidence="10 11">
        <text>L-cysteinyl-[protein] + hexadecanoyl-CoA = S-hexadecanoyl-L-cysteinyl-[protein] + CoA</text>
        <dbReference type="Rhea" id="RHEA:36683"/>
        <dbReference type="Rhea" id="RHEA-COMP:10131"/>
        <dbReference type="Rhea" id="RHEA-COMP:11032"/>
        <dbReference type="ChEBI" id="CHEBI:29950"/>
        <dbReference type="ChEBI" id="CHEBI:57287"/>
        <dbReference type="ChEBI" id="CHEBI:57379"/>
        <dbReference type="ChEBI" id="CHEBI:74151"/>
        <dbReference type="EC" id="2.3.1.225"/>
    </reaction>
</comment>
<feature type="transmembrane region" description="Helical" evidence="11">
    <location>
        <begin position="95"/>
        <end position="117"/>
    </location>
</feature>
<keyword evidence="6 11" id="KW-0472">Membrane</keyword>
<evidence type="ECO:0000256" key="8">
    <source>
        <dbReference type="ARBA" id="ARBA00023288"/>
    </source>
</evidence>
<keyword evidence="3 11" id="KW-0808">Transferase</keyword>
<dbReference type="GO" id="GO:0006612">
    <property type="term" value="P:protein targeting to membrane"/>
    <property type="evidence" value="ECO:0000318"/>
    <property type="project" value="GO_Central"/>
</dbReference>
<evidence type="ECO:0000256" key="4">
    <source>
        <dbReference type="ARBA" id="ARBA00022692"/>
    </source>
</evidence>
<evidence type="ECO:0000256" key="11">
    <source>
        <dbReference type="RuleBase" id="RU079119"/>
    </source>
</evidence>
<evidence type="ECO:0000256" key="9">
    <source>
        <dbReference type="ARBA" id="ARBA00023315"/>
    </source>
</evidence>
<dbReference type="InterPro" id="IPR039859">
    <property type="entry name" value="PFA4/ZDH16/20/ERF2-like"/>
</dbReference>
<feature type="transmembrane region" description="Helical" evidence="11">
    <location>
        <begin position="202"/>
        <end position="225"/>
    </location>
</feature>
<dbReference type="EMBL" id="LFYR01001924">
    <property type="protein sequence ID" value="KMZ58560.1"/>
    <property type="molecule type" value="Genomic_DNA"/>
</dbReference>
<evidence type="ECO:0000313" key="14">
    <source>
        <dbReference type="EMBL" id="KMZ58560.1"/>
    </source>
</evidence>
<evidence type="ECO:0000256" key="7">
    <source>
        <dbReference type="ARBA" id="ARBA00023139"/>
    </source>
</evidence>
<comment type="domain">
    <text evidence="11">The DHHC domain is required for palmitoyltransferase activity.</text>
</comment>
<organism evidence="14 15">
    <name type="scientific">Zostera marina</name>
    <name type="common">Eelgrass</name>
    <dbReference type="NCBI Taxonomy" id="29655"/>
    <lineage>
        <taxon>Eukaryota</taxon>
        <taxon>Viridiplantae</taxon>
        <taxon>Streptophyta</taxon>
        <taxon>Embryophyta</taxon>
        <taxon>Tracheophyta</taxon>
        <taxon>Spermatophyta</taxon>
        <taxon>Magnoliopsida</taxon>
        <taxon>Liliopsida</taxon>
        <taxon>Zosteraceae</taxon>
        <taxon>Zostera</taxon>
    </lineage>
</organism>
<evidence type="ECO:0000256" key="3">
    <source>
        <dbReference type="ARBA" id="ARBA00022679"/>
    </source>
</evidence>
<accession>A0A0K9NRE0</accession>
<feature type="compositionally biased region" description="Basic and acidic residues" evidence="12">
    <location>
        <begin position="22"/>
        <end position="34"/>
    </location>
</feature>
<dbReference type="PANTHER" id="PTHR22883:SF43">
    <property type="entry name" value="PALMITOYLTRANSFERASE APP"/>
    <property type="match status" value="1"/>
</dbReference>
<dbReference type="OMA" id="YHCNLWK"/>
<comment type="caution">
    <text evidence="14">The sequence shown here is derived from an EMBL/GenBank/DDBJ whole genome shotgun (WGS) entry which is preliminary data.</text>
</comment>
<feature type="domain" description="Palmitoyltransferase DHHC" evidence="13">
    <location>
        <begin position="159"/>
        <end position="282"/>
    </location>
</feature>
<evidence type="ECO:0000259" key="13">
    <source>
        <dbReference type="Pfam" id="PF01529"/>
    </source>
</evidence>
<dbReference type="Proteomes" id="UP000036987">
    <property type="component" value="Unassembled WGS sequence"/>
</dbReference>
<keyword evidence="15" id="KW-1185">Reference proteome</keyword>
<evidence type="ECO:0000256" key="1">
    <source>
        <dbReference type="ARBA" id="ARBA00004127"/>
    </source>
</evidence>
<feature type="region of interest" description="Disordered" evidence="12">
    <location>
        <begin position="1"/>
        <end position="34"/>
    </location>
</feature>
<feature type="transmembrane region" description="Helical" evidence="11">
    <location>
        <begin position="63"/>
        <end position="83"/>
    </location>
</feature>
<name>A0A0K9NRE0_ZOSMR</name>
<evidence type="ECO:0000313" key="15">
    <source>
        <dbReference type="Proteomes" id="UP000036987"/>
    </source>
</evidence>
<evidence type="ECO:0000256" key="6">
    <source>
        <dbReference type="ARBA" id="ARBA00023136"/>
    </source>
</evidence>
<dbReference type="EC" id="2.3.1.225" evidence="11"/>
<dbReference type="GO" id="GO:0005783">
    <property type="term" value="C:endoplasmic reticulum"/>
    <property type="evidence" value="ECO:0000318"/>
    <property type="project" value="GO_Central"/>
</dbReference>
<dbReference type="STRING" id="29655.A0A0K9NRE0"/>
<keyword evidence="8" id="KW-0449">Lipoprotein</keyword>
<dbReference type="InterPro" id="IPR001594">
    <property type="entry name" value="Palmitoyltrfase_DHHC"/>
</dbReference>
<proteinExistence type="inferred from homology"/>
<dbReference type="AlphaFoldDB" id="A0A0K9NRE0"/>
<comment type="subcellular location">
    <subcellularLocation>
        <location evidence="1">Endomembrane system</location>
        <topology evidence="1">Multi-pass membrane protein</topology>
    </subcellularLocation>
</comment>
<keyword evidence="4 11" id="KW-0812">Transmembrane</keyword>
<evidence type="ECO:0000256" key="5">
    <source>
        <dbReference type="ARBA" id="ARBA00022989"/>
    </source>
</evidence>
<sequence length="375" mass="42831">MEEKIYIKPPPQQASTSTLKDPAGKGEGDDNIGERPYKRLYQTWKGGNIFVFGGRFIFGPSVISLYLTLFLLITPVVLFSLFIPQKLSLEFGHKSSIVITAVAAFFTKFDLFLLLMTSSRDPGIVPRNTEPLESEENSNGIVFPVAKDVIVNGIVVKVKYCHTCMLYRPPRCSHCSVCDNCVERFDHHCPWVGQCIGKEFRFFFLFVASTTLLCIYVFIFSLINLCKTMEVNKSNIWHAILESPIASLLIVYTFIGTWFVGGLSIFHLYLIYTNQTTYENFRYRYEKKRNPYNRGFFRNINEIFFSRIPESKNHFRAKVLRPDPITEKTSTACSTTSTAVDLEISGGKRKAVSESEMDEVKFHFDSLRGSMDNTT</sequence>
<dbReference type="GO" id="GO:0019706">
    <property type="term" value="F:protein-cysteine S-palmitoyltransferase activity"/>
    <property type="evidence" value="ECO:0000318"/>
    <property type="project" value="GO_Central"/>
</dbReference>
<evidence type="ECO:0000256" key="2">
    <source>
        <dbReference type="ARBA" id="ARBA00008574"/>
    </source>
</evidence>
<dbReference type="GO" id="GO:0005794">
    <property type="term" value="C:Golgi apparatus"/>
    <property type="evidence" value="ECO:0000318"/>
    <property type="project" value="GO_Central"/>
</dbReference>
<gene>
    <name evidence="14" type="ORF">ZOSMA_767G00010</name>
</gene>
<dbReference type="PANTHER" id="PTHR22883">
    <property type="entry name" value="ZINC FINGER DHHC DOMAIN CONTAINING PROTEIN"/>
    <property type="match status" value="1"/>
</dbReference>
<protein>
    <recommendedName>
        <fullName evidence="11">S-acyltransferase</fullName>
        <ecNumber evidence="11">2.3.1.225</ecNumber>
    </recommendedName>
    <alternativeName>
        <fullName evidence="11">Palmitoyltransferase</fullName>
    </alternativeName>
</protein>
<dbReference type="PROSITE" id="PS50216">
    <property type="entry name" value="DHHC"/>
    <property type="match status" value="1"/>
</dbReference>
<comment type="similarity">
    <text evidence="2 11">Belongs to the DHHC palmitoyltransferase family.</text>
</comment>
<evidence type="ECO:0000256" key="10">
    <source>
        <dbReference type="ARBA" id="ARBA00048048"/>
    </source>
</evidence>
<keyword evidence="9 11" id="KW-0012">Acyltransferase</keyword>
<dbReference type="Pfam" id="PF01529">
    <property type="entry name" value="DHHC"/>
    <property type="match status" value="1"/>
</dbReference>
<dbReference type="OrthoDB" id="4096362at2759"/>
<reference evidence="15" key="1">
    <citation type="journal article" date="2016" name="Nature">
        <title>The genome of the seagrass Zostera marina reveals angiosperm adaptation to the sea.</title>
        <authorList>
            <person name="Olsen J.L."/>
            <person name="Rouze P."/>
            <person name="Verhelst B."/>
            <person name="Lin Y.-C."/>
            <person name="Bayer T."/>
            <person name="Collen J."/>
            <person name="Dattolo E."/>
            <person name="De Paoli E."/>
            <person name="Dittami S."/>
            <person name="Maumus F."/>
            <person name="Michel G."/>
            <person name="Kersting A."/>
            <person name="Lauritano C."/>
            <person name="Lohaus R."/>
            <person name="Toepel M."/>
            <person name="Tonon T."/>
            <person name="Vanneste K."/>
            <person name="Amirebrahimi M."/>
            <person name="Brakel J."/>
            <person name="Bostroem C."/>
            <person name="Chovatia M."/>
            <person name="Grimwood J."/>
            <person name="Jenkins J.W."/>
            <person name="Jueterbock A."/>
            <person name="Mraz A."/>
            <person name="Stam W.T."/>
            <person name="Tice H."/>
            <person name="Bornberg-Bauer E."/>
            <person name="Green P.J."/>
            <person name="Pearson G.A."/>
            <person name="Procaccini G."/>
            <person name="Duarte C.M."/>
            <person name="Schmutz J."/>
            <person name="Reusch T.B.H."/>
            <person name="Van de Peer Y."/>
        </authorList>
    </citation>
    <scope>NUCLEOTIDE SEQUENCE [LARGE SCALE GENOMIC DNA]</scope>
    <source>
        <strain evidence="15">cv. Finnish</strain>
    </source>
</reference>